<keyword evidence="1" id="KW-1133">Transmembrane helix</keyword>
<evidence type="ECO:0000256" key="1">
    <source>
        <dbReference type="SAM" id="Phobius"/>
    </source>
</evidence>
<evidence type="ECO:0000313" key="3">
    <source>
        <dbReference type="Proteomes" id="UP000664534"/>
    </source>
</evidence>
<gene>
    <name evidence="2" type="ORF">IMSHALPRED_003154</name>
</gene>
<dbReference type="Proteomes" id="UP000664534">
    <property type="component" value="Unassembled WGS sequence"/>
</dbReference>
<dbReference type="EMBL" id="CAJPDT010000164">
    <property type="protein sequence ID" value="CAF9942013.1"/>
    <property type="molecule type" value="Genomic_DNA"/>
</dbReference>
<dbReference type="OrthoDB" id="414175at2759"/>
<reference evidence="2" key="1">
    <citation type="submission" date="2021-03" db="EMBL/GenBank/DDBJ databases">
        <authorList>
            <person name="Tagirdzhanova G."/>
        </authorList>
    </citation>
    <scope>NUCLEOTIDE SEQUENCE</scope>
</reference>
<accession>A0A8H3J772</accession>
<organism evidence="2 3">
    <name type="scientific">Imshaugia aleurites</name>
    <dbReference type="NCBI Taxonomy" id="172621"/>
    <lineage>
        <taxon>Eukaryota</taxon>
        <taxon>Fungi</taxon>
        <taxon>Dikarya</taxon>
        <taxon>Ascomycota</taxon>
        <taxon>Pezizomycotina</taxon>
        <taxon>Lecanoromycetes</taxon>
        <taxon>OSLEUM clade</taxon>
        <taxon>Lecanoromycetidae</taxon>
        <taxon>Lecanorales</taxon>
        <taxon>Lecanorineae</taxon>
        <taxon>Parmeliaceae</taxon>
        <taxon>Imshaugia</taxon>
    </lineage>
</organism>
<evidence type="ECO:0000313" key="2">
    <source>
        <dbReference type="EMBL" id="CAF9942013.1"/>
    </source>
</evidence>
<name>A0A8H3J772_9LECA</name>
<feature type="non-terminal residue" evidence="2">
    <location>
        <position position="1"/>
    </location>
</feature>
<sequence>YTQTVTMILSRNRVATFLLFFLVAGGLLVHLYFGTSPAPTPDPGGSKQQDPCRQRLGRLKDLDVKFPIQYARRDINVVYISGMQRPSVTSVDEPLFPKVQIVDPGKDPILEHCMPPLSLEVSSLPKKETLDASNVLFAMSTLLGRLEDSIPFLERWLAHTGADIFVLVVTSEEDRKPDRKKMAQLQSHMRDLGIKATLVGPLDENDDMAHRYFSLVKLLYSKRDKGTQWLGIVDDDTFFPSMHSLITMLGNYDPRQQQYVGGMSEEWWSVVLYGLMAFGGAGLFLSLPMAALIDSNYQACREQSGSSAGDMRIQECIQWHSPVRLTPIPTLHQMDMGGDLSGVYESGWNPLSLHHWKSDWWDDKRPDRWFPLHVMHLVADVCADCFLQRWRFGDDTVLSNGFSIATYPKGISDAELGKPEHTWLGPRTVPDTFNPGYVHSFGEIREPLKLEEEKMQYMFLDAELVDGGVRQYYLHRGLGDEMDTLVELVWIGQGEGS</sequence>
<evidence type="ECO:0008006" key="4">
    <source>
        <dbReference type="Google" id="ProtNLM"/>
    </source>
</evidence>
<keyword evidence="1" id="KW-0472">Membrane</keyword>
<proteinExistence type="predicted"/>
<dbReference type="PANTHER" id="PTHR10811">
    <property type="entry name" value="FRINGE-RELATED"/>
    <property type="match status" value="1"/>
</dbReference>
<feature type="transmembrane region" description="Helical" evidence="1">
    <location>
        <begin position="14"/>
        <end position="33"/>
    </location>
</feature>
<dbReference type="AlphaFoldDB" id="A0A8H3J772"/>
<dbReference type="Gene3D" id="3.90.550.50">
    <property type="match status" value="1"/>
</dbReference>
<dbReference type="InterPro" id="IPR006740">
    <property type="entry name" value="DUF604"/>
</dbReference>
<comment type="caution">
    <text evidence="2">The sequence shown here is derived from an EMBL/GenBank/DDBJ whole genome shotgun (WGS) entry which is preliminary data.</text>
</comment>
<keyword evidence="3" id="KW-1185">Reference proteome</keyword>
<protein>
    <recommendedName>
        <fullName evidence="4">Glycosyltransferase family 31 protein</fullName>
    </recommendedName>
</protein>
<dbReference type="Pfam" id="PF04646">
    <property type="entry name" value="DUF604"/>
    <property type="match status" value="1"/>
</dbReference>
<keyword evidence="1" id="KW-0812">Transmembrane</keyword>